<name>A0ABU6V0A0_9FABA</name>
<sequence>CIHNQLSQLCFCFSLEKLVHRKIFVAQFLRHDLVGERYTYGMNRTGFVTMQKRKLKNKRTGFASNKQNRITNGSRSGFLNNKDKCTNLWKTDQSIPNLLGGDFHHSCNCVNGVVIDVKTVEELL</sequence>
<protein>
    <submittedName>
        <fullName evidence="1">Uncharacterized protein</fullName>
    </submittedName>
</protein>
<gene>
    <name evidence="1" type="ORF">PIB30_106873</name>
</gene>
<evidence type="ECO:0000313" key="1">
    <source>
        <dbReference type="EMBL" id="MED6166210.1"/>
    </source>
</evidence>
<evidence type="ECO:0000313" key="2">
    <source>
        <dbReference type="Proteomes" id="UP001341840"/>
    </source>
</evidence>
<dbReference type="Proteomes" id="UP001341840">
    <property type="component" value="Unassembled WGS sequence"/>
</dbReference>
<proteinExistence type="predicted"/>
<dbReference type="EMBL" id="JASCZI010125186">
    <property type="protein sequence ID" value="MED6166210.1"/>
    <property type="molecule type" value="Genomic_DNA"/>
</dbReference>
<comment type="caution">
    <text evidence="1">The sequence shown here is derived from an EMBL/GenBank/DDBJ whole genome shotgun (WGS) entry which is preliminary data.</text>
</comment>
<accession>A0ABU6V0A0</accession>
<keyword evidence="2" id="KW-1185">Reference proteome</keyword>
<organism evidence="1 2">
    <name type="scientific">Stylosanthes scabra</name>
    <dbReference type="NCBI Taxonomy" id="79078"/>
    <lineage>
        <taxon>Eukaryota</taxon>
        <taxon>Viridiplantae</taxon>
        <taxon>Streptophyta</taxon>
        <taxon>Embryophyta</taxon>
        <taxon>Tracheophyta</taxon>
        <taxon>Spermatophyta</taxon>
        <taxon>Magnoliopsida</taxon>
        <taxon>eudicotyledons</taxon>
        <taxon>Gunneridae</taxon>
        <taxon>Pentapetalae</taxon>
        <taxon>rosids</taxon>
        <taxon>fabids</taxon>
        <taxon>Fabales</taxon>
        <taxon>Fabaceae</taxon>
        <taxon>Papilionoideae</taxon>
        <taxon>50 kb inversion clade</taxon>
        <taxon>dalbergioids sensu lato</taxon>
        <taxon>Dalbergieae</taxon>
        <taxon>Pterocarpus clade</taxon>
        <taxon>Stylosanthes</taxon>
    </lineage>
</organism>
<feature type="non-terminal residue" evidence="1">
    <location>
        <position position="1"/>
    </location>
</feature>
<reference evidence="1 2" key="1">
    <citation type="journal article" date="2023" name="Plants (Basel)">
        <title>Bridging the Gap: Combining Genomics and Transcriptomics Approaches to Understand Stylosanthes scabra, an Orphan Legume from the Brazilian Caatinga.</title>
        <authorList>
            <person name="Ferreira-Neto J.R.C."/>
            <person name="da Silva M.D."/>
            <person name="Binneck E."/>
            <person name="de Melo N.F."/>
            <person name="da Silva R.H."/>
            <person name="de Melo A.L.T.M."/>
            <person name="Pandolfi V."/>
            <person name="Bustamante F.O."/>
            <person name="Brasileiro-Vidal A.C."/>
            <person name="Benko-Iseppon A.M."/>
        </authorList>
    </citation>
    <scope>NUCLEOTIDE SEQUENCE [LARGE SCALE GENOMIC DNA]</scope>
    <source>
        <tissue evidence="1">Leaves</tissue>
    </source>
</reference>